<feature type="compositionally biased region" description="Low complexity" evidence="2">
    <location>
        <begin position="587"/>
        <end position="598"/>
    </location>
</feature>
<protein>
    <submittedName>
        <fullName evidence="3">FG-GAP repeat protein</fullName>
    </submittedName>
</protein>
<accession>A0ABT6P930</accession>
<evidence type="ECO:0000313" key="3">
    <source>
        <dbReference type="EMBL" id="MDI1437134.1"/>
    </source>
</evidence>
<keyword evidence="1" id="KW-0732">Signal</keyword>
<reference evidence="3 4" key="1">
    <citation type="submission" date="2023-04" db="EMBL/GenBank/DDBJ databases">
        <title>The genome sequence of Polyangium sorediatum DSM14670.</title>
        <authorList>
            <person name="Zhang X."/>
        </authorList>
    </citation>
    <scope>NUCLEOTIDE SEQUENCE [LARGE SCALE GENOMIC DNA]</scope>
    <source>
        <strain evidence="3 4">DSM 14670</strain>
    </source>
</reference>
<dbReference type="InterPro" id="IPR011043">
    <property type="entry name" value="Gal_Oxase/kelch_b-propeller"/>
</dbReference>
<dbReference type="Proteomes" id="UP001160301">
    <property type="component" value="Unassembled WGS sequence"/>
</dbReference>
<evidence type="ECO:0000256" key="2">
    <source>
        <dbReference type="SAM" id="MobiDB-lite"/>
    </source>
</evidence>
<evidence type="ECO:0000256" key="1">
    <source>
        <dbReference type="ARBA" id="ARBA00022729"/>
    </source>
</evidence>
<comment type="caution">
    <text evidence="3">The sequence shown here is derived from an EMBL/GenBank/DDBJ whole genome shotgun (WGS) entry which is preliminary data.</text>
</comment>
<dbReference type="PROSITE" id="PS51257">
    <property type="entry name" value="PROKAR_LIPOPROTEIN"/>
    <property type="match status" value="1"/>
</dbReference>
<dbReference type="PANTHER" id="PTHR36220">
    <property type="entry name" value="UNNAMED PRODUCT"/>
    <property type="match status" value="1"/>
</dbReference>
<dbReference type="Gene3D" id="2.130.10.130">
    <property type="entry name" value="Integrin alpha, N-terminal"/>
    <property type="match status" value="1"/>
</dbReference>
<dbReference type="PANTHER" id="PTHR36220:SF1">
    <property type="entry name" value="GAMMA TUBULIN COMPLEX COMPONENT C-TERMINAL DOMAIN-CONTAINING PROTEIN"/>
    <property type="match status" value="1"/>
</dbReference>
<dbReference type="SUPFAM" id="SSF50965">
    <property type="entry name" value="Galactose oxidase, central domain"/>
    <property type="match status" value="1"/>
</dbReference>
<dbReference type="RefSeq" id="WP_136973106.1">
    <property type="nucleotide sequence ID" value="NZ_JARZHI010000108.1"/>
</dbReference>
<proteinExistence type="predicted"/>
<gene>
    <name evidence="3" type="ORF">QHF89_46945</name>
</gene>
<dbReference type="EMBL" id="JARZHI010000108">
    <property type="protein sequence ID" value="MDI1437134.1"/>
    <property type="molecule type" value="Genomic_DNA"/>
</dbReference>
<keyword evidence="4" id="KW-1185">Reference proteome</keyword>
<dbReference type="InterPro" id="IPR028994">
    <property type="entry name" value="Integrin_alpha_N"/>
</dbReference>
<organism evidence="3 4">
    <name type="scientific">Polyangium sorediatum</name>
    <dbReference type="NCBI Taxonomy" id="889274"/>
    <lineage>
        <taxon>Bacteria</taxon>
        <taxon>Pseudomonadati</taxon>
        <taxon>Myxococcota</taxon>
        <taxon>Polyangia</taxon>
        <taxon>Polyangiales</taxon>
        <taxon>Polyangiaceae</taxon>
        <taxon>Polyangium</taxon>
    </lineage>
</organism>
<name>A0ABT6P930_9BACT</name>
<sequence length="607" mass="61822">MRKRIGGRVVGWGASAMVMVCAAAGCGEGRNVAFENEPEVARAVQPLLLMAVEQAKLFPSKPHPTGRFGLSTAIDGDTAAVGMQRSASPNGNVGAVYLFERSGATWGEVAELKAPGTVVYDEFGDAVALEGDRLAVGTPYIDADLPGAVFSYTRQGGAWSLEGKAVATDGLGSRKFGWNVVLSGNRLAVMDPDSGDVGAAYVFVFQGGTWTQEARLVPSGLGGEDHVSAIGLSGDTLVVAHGSGARAFTRVGSTWSEDAEIPTDIHLRAVALEGDTLALGGQDGCRIFSRVGGDWIQVADPWPPMHLGPDTFGETLALEGDRLLVGSTFSGLQEGGFPLFRAHTFRRSAGVWELESMVLPKEQSKDWQGAFGASVSLSGDTLLIGAPDETTPENEGAAYIFTLVPGLEKGTPCDKPTVCASGFCTDGVCCDTLCEGTCVACVGASKGDGIDGVCGPIAAGTDPDAECAEQAPKTCGTTGMCNGAGACEGPPAGATCDDGNACTEGDVCVGGECAGEPLSCAAPDACHLPGQCNTSTGVCEYALINPRDPECAVVPEASCGCGVPGSGSGMGELSGLMVLALAATAARRARPSRQASQRGTSQASNGS</sequence>
<dbReference type="InterPro" id="IPR013517">
    <property type="entry name" value="FG-GAP"/>
</dbReference>
<feature type="region of interest" description="Disordered" evidence="2">
    <location>
        <begin position="587"/>
        <end position="607"/>
    </location>
</feature>
<dbReference type="SUPFAM" id="SSF101908">
    <property type="entry name" value="Putative isomerase YbhE"/>
    <property type="match status" value="1"/>
</dbReference>
<dbReference type="Pfam" id="PF14312">
    <property type="entry name" value="FG-GAP_2"/>
    <property type="match status" value="4"/>
</dbReference>
<evidence type="ECO:0000313" key="4">
    <source>
        <dbReference type="Proteomes" id="UP001160301"/>
    </source>
</evidence>